<evidence type="ECO:0000256" key="2">
    <source>
        <dbReference type="SAM" id="MobiDB-lite"/>
    </source>
</evidence>
<feature type="domain" description="DUF4140" evidence="4">
    <location>
        <begin position="17"/>
        <end position="112"/>
    </location>
</feature>
<protein>
    <recommendedName>
        <fullName evidence="7">Mucoidy inhibitor A</fullName>
    </recommendedName>
</protein>
<reference evidence="5 6" key="1">
    <citation type="journal article" date="2016" name="Mol. Biol. Evol.">
        <title>Comparative Genomics of Early-Diverging Mushroom-Forming Fungi Provides Insights into the Origins of Lignocellulose Decay Capabilities.</title>
        <authorList>
            <person name="Nagy L.G."/>
            <person name="Riley R."/>
            <person name="Tritt A."/>
            <person name="Adam C."/>
            <person name="Daum C."/>
            <person name="Floudas D."/>
            <person name="Sun H."/>
            <person name="Yadav J.S."/>
            <person name="Pangilinan J."/>
            <person name="Larsson K.H."/>
            <person name="Matsuura K."/>
            <person name="Barry K."/>
            <person name="Labutti K."/>
            <person name="Kuo R."/>
            <person name="Ohm R.A."/>
            <person name="Bhattacharya S.S."/>
            <person name="Shirouzu T."/>
            <person name="Yoshinaga Y."/>
            <person name="Martin F.M."/>
            <person name="Grigoriev I.V."/>
            <person name="Hibbett D.S."/>
        </authorList>
    </citation>
    <scope>NUCLEOTIDE SEQUENCE [LARGE SCALE GENOMIC DNA]</scope>
    <source>
        <strain evidence="5 6">HHB9708</strain>
    </source>
</reference>
<evidence type="ECO:0000256" key="1">
    <source>
        <dbReference type="SAM" id="Coils"/>
    </source>
</evidence>
<dbReference type="InterPro" id="IPR011935">
    <property type="entry name" value="CHP02231"/>
</dbReference>
<proteinExistence type="predicted"/>
<dbReference type="PANTHER" id="PTHR31005:SF8">
    <property type="entry name" value="DUF4139 DOMAIN-CONTAINING PROTEIN"/>
    <property type="match status" value="1"/>
</dbReference>
<dbReference type="InterPro" id="IPR037291">
    <property type="entry name" value="DUF4139"/>
</dbReference>
<feature type="region of interest" description="Disordered" evidence="2">
    <location>
        <begin position="269"/>
        <end position="327"/>
    </location>
</feature>
<organism evidence="5 6">
    <name type="scientific">Sistotremastrum niveocremeum HHB9708</name>
    <dbReference type="NCBI Taxonomy" id="1314777"/>
    <lineage>
        <taxon>Eukaryota</taxon>
        <taxon>Fungi</taxon>
        <taxon>Dikarya</taxon>
        <taxon>Basidiomycota</taxon>
        <taxon>Agaricomycotina</taxon>
        <taxon>Agaricomycetes</taxon>
        <taxon>Sistotremastrales</taxon>
        <taxon>Sistotremastraceae</taxon>
        <taxon>Sertulicium</taxon>
        <taxon>Sertulicium niveocremeum</taxon>
    </lineage>
</organism>
<dbReference type="PANTHER" id="PTHR31005">
    <property type="entry name" value="DUF4139 DOMAIN-CONTAINING PROTEIN"/>
    <property type="match status" value="1"/>
</dbReference>
<dbReference type="InterPro" id="IPR025554">
    <property type="entry name" value="DUF4140"/>
</dbReference>
<dbReference type="EMBL" id="KV419401">
    <property type="protein sequence ID" value="KZS95495.1"/>
    <property type="molecule type" value="Genomic_DNA"/>
</dbReference>
<dbReference type="Pfam" id="PF13600">
    <property type="entry name" value="DUF4140"/>
    <property type="match status" value="1"/>
</dbReference>
<dbReference type="Proteomes" id="UP000076722">
    <property type="component" value="Unassembled WGS sequence"/>
</dbReference>
<dbReference type="Pfam" id="PF13598">
    <property type="entry name" value="DUF4139"/>
    <property type="match status" value="1"/>
</dbReference>
<dbReference type="STRING" id="1314777.A0A164WZ53"/>
<feature type="coiled-coil region" evidence="1">
    <location>
        <begin position="144"/>
        <end position="171"/>
    </location>
</feature>
<accession>A0A164WZ53</accession>
<dbReference type="NCBIfam" id="TIGR02231">
    <property type="entry name" value="mucoidy inhibitor MuiA family protein"/>
    <property type="match status" value="1"/>
</dbReference>
<evidence type="ECO:0000313" key="6">
    <source>
        <dbReference type="Proteomes" id="UP000076722"/>
    </source>
</evidence>
<name>A0A164WZ53_9AGAM</name>
<evidence type="ECO:0000259" key="3">
    <source>
        <dbReference type="Pfam" id="PF13598"/>
    </source>
</evidence>
<dbReference type="AlphaFoldDB" id="A0A164WZ53"/>
<gene>
    <name evidence="5" type="ORF">SISNIDRAFT_473601</name>
</gene>
<sequence>MANTVVYDASVNSINSVTVYQIDRAEVNRKIRVDLKAGQNEVIVTRLPAVIDSDSVRVDGIGRATILDVIFRAPSNELRAQTSAASEDSPALKALLRRKAQIQSEIHILGRQSTSLDDCAISLREKDLQLDKITEFFEFHRARKRALDDEAFDLHEKLRECEKEVESLKALDEPDSADETPKAQVVINVKAQETGPAEFDLSYVVSSAQWVPLYDIRASISESAKSGSSISCHYRATISQSTGENWENIQLTLSTASPQVGTSIPALKPHRLGEQPPPIRQFTAFGGVPTRSRAPQPQPQGPPGGLFRGPPPEVERSAPSPPPPPFMATVQAATTQGAVSATFLIEGVSSIPSGDDDDAQSHKVTIATLAFENVTLEWIGIPRELPSVFLQCRVKNTSDYLLLPGVANIFLDNNFAAKSQISQVSPAEAFSLSLGVDPQVRVIYHPVRKTVKASGGILTNKTSTFSYAQVISLKNGRQTAIPKLVVKEVAPVSDDERIKVSILEPKGLSEAYDAKTTATTSKEVTVASNVKARWAPLGGTGDIDEGNIEGTVHWTCSLAAGASQDLNLSWDVNVPLGFKWVRL</sequence>
<keyword evidence="6" id="KW-1185">Reference proteome</keyword>
<feature type="domain" description="DUF4139" evidence="3">
    <location>
        <begin position="200"/>
        <end position="575"/>
    </location>
</feature>
<keyword evidence="1" id="KW-0175">Coiled coil</keyword>
<evidence type="ECO:0008006" key="7">
    <source>
        <dbReference type="Google" id="ProtNLM"/>
    </source>
</evidence>
<dbReference type="OrthoDB" id="10068793at2759"/>
<evidence type="ECO:0000259" key="4">
    <source>
        <dbReference type="Pfam" id="PF13600"/>
    </source>
</evidence>
<evidence type="ECO:0000313" key="5">
    <source>
        <dbReference type="EMBL" id="KZS95495.1"/>
    </source>
</evidence>